<dbReference type="RefSeq" id="WP_030331293.1">
    <property type="nucleotide sequence ID" value="NZ_JBIAZM010000011.1"/>
</dbReference>
<keyword evidence="2" id="KW-1185">Reference proteome</keyword>
<sequence>MERDANLMAVLRRLDDPEWLEFPAGYSRTELAASCGILAADIESRFSTSCEIERDIQDSAQYARIEVPGESTVSGTRIVVLVSKFKPLAMVAADNPGAFLSTDEACAEGALDASDLEEVKQALVGSGHLVIPEELLMSRYDGVAHLRFHGSGEPDWWDRFFGSF</sequence>
<gene>
    <name evidence="1" type="ORF">ACFY3B_25265</name>
</gene>
<accession>A0ABW6VZ37</accession>
<organism evidence="1 2">
    <name type="scientific">Micromonospora parva</name>
    <dbReference type="NCBI Taxonomy" id="1464048"/>
    <lineage>
        <taxon>Bacteria</taxon>
        <taxon>Bacillati</taxon>
        <taxon>Actinomycetota</taxon>
        <taxon>Actinomycetes</taxon>
        <taxon>Micromonosporales</taxon>
        <taxon>Micromonosporaceae</taxon>
        <taxon>Micromonospora</taxon>
    </lineage>
</organism>
<proteinExistence type="predicted"/>
<dbReference type="Proteomes" id="UP001602287">
    <property type="component" value="Unassembled WGS sequence"/>
</dbReference>
<dbReference type="EMBL" id="JBIAZM010000011">
    <property type="protein sequence ID" value="MFF5202913.1"/>
    <property type="molecule type" value="Genomic_DNA"/>
</dbReference>
<evidence type="ECO:0000313" key="2">
    <source>
        <dbReference type="Proteomes" id="UP001602287"/>
    </source>
</evidence>
<reference evidence="1 2" key="1">
    <citation type="submission" date="2024-10" db="EMBL/GenBank/DDBJ databases">
        <title>The Natural Products Discovery Center: Release of the First 8490 Sequenced Strains for Exploring Actinobacteria Biosynthetic Diversity.</title>
        <authorList>
            <person name="Kalkreuter E."/>
            <person name="Kautsar S.A."/>
            <person name="Yang D."/>
            <person name="Bader C.D."/>
            <person name="Teijaro C.N."/>
            <person name="Fluegel L."/>
            <person name="Davis C.M."/>
            <person name="Simpson J.R."/>
            <person name="Lauterbach L."/>
            <person name="Steele A.D."/>
            <person name="Gui C."/>
            <person name="Meng S."/>
            <person name="Li G."/>
            <person name="Viehrig K."/>
            <person name="Ye F."/>
            <person name="Su P."/>
            <person name="Kiefer A.F."/>
            <person name="Nichols A."/>
            <person name="Cepeda A.J."/>
            <person name="Yan W."/>
            <person name="Fan B."/>
            <person name="Jiang Y."/>
            <person name="Adhikari A."/>
            <person name="Zheng C.-J."/>
            <person name="Schuster L."/>
            <person name="Cowan T.M."/>
            <person name="Smanski M.J."/>
            <person name="Chevrette M.G."/>
            <person name="De Carvalho L.P.S."/>
            <person name="Shen B."/>
        </authorList>
    </citation>
    <scope>NUCLEOTIDE SEQUENCE [LARGE SCALE GENOMIC DNA]</scope>
    <source>
        <strain evidence="1 2">NPDC000140</strain>
    </source>
</reference>
<protein>
    <submittedName>
        <fullName evidence="1">Uncharacterized protein</fullName>
    </submittedName>
</protein>
<name>A0ABW6VZ37_9ACTN</name>
<evidence type="ECO:0000313" key="1">
    <source>
        <dbReference type="EMBL" id="MFF5202913.1"/>
    </source>
</evidence>
<comment type="caution">
    <text evidence="1">The sequence shown here is derived from an EMBL/GenBank/DDBJ whole genome shotgun (WGS) entry which is preliminary data.</text>
</comment>